<dbReference type="PROSITE" id="PS51762">
    <property type="entry name" value="GH16_2"/>
    <property type="match status" value="1"/>
</dbReference>
<sequence>MQKKKQFSKVFALAGHRISKIIGWGIGITVIGLASHVSTTHAAQIPTPPGWVLQWSDNFDGPAGTLPSSKLWRFDIGHSYPNGPVDWGTSETESFTDDPSNIHLDGQGHLLIIPQRDASGQWTSARIESVQDNFMAPDGGMLRIEARIQMPNVNGPQALGYWPAFWALGSNYRTDMSWPHAGEFDIMESVNGLDSVWGILHCGINPGGPCAEPQGIGSRVPCPHEACTGAFHTYTFEWNRSVTPERMRWFVDGVQINQVTENQLSPSVWHDLTTQRGYFVLLDVAMGGGFSFVMAGWRPTPTPTTEPGHAMVVDYVAVWTRAGTGKKVPAEPEMTANGTKGSSSSAPR</sequence>
<dbReference type="GO" id="GO:0005975">
    <property type="term" value="P:carbohydrate metabolic process"/>
    <property type="evidence" value="ECO:0007669"/>
    <property type="project" value="InterPro"/>
</dbReference>
<dbReference type="GO" id="GO:0004553">
    <property type="term" value="F:hydrolase activity, hydrolyzing O-glycosyl compounds"/>
    <property type="evidence" value="ECO:0007669"/>
    <property type="project" value="InterPro"/>
</dbReference>
<name>A0A370XCQ8_9GAMM</name>
<keyword evidence="3" id="KW-1133">Transmembrane helix</keyword>
<evidence type="ECO:0000259" key="4">
    <source>
        <dbReference type="PROSITE" id="PS51762"/>
    </source>
</evidence>
<evidence type="ECO:0000313" key="6">
    <source>
        <dbReference type="Proteomes" id="UP000255334"/>
    </source>
</evidence>
<evidence type="ECO:0000313" key="5">
    <source>
        <dbReference type="EMBL" id="RDS86224.1"/>
    </source>
</evidence>
<dbReference type="PANTHER" id="PTHR10963:SF55">
    <property type="entry name" value="GLYCOSIDE HYDROLASE FAMILY 16 PROTEIN"/>
    <property type="match status" value="1"/>
</dbReference>
<dbReference type="InterPro" id="IPR050546">
    <property type="entry name" value="Glycosyl_Hydrlase_16"/>
</dbReference>
<accession>A0A370XCQ8</accession>
<comment type="caution">
    <text evidence="5">The sequence shown here is derived from an EMBL/GenBank/DDBJ whole genome shotgun (WGS) entry which is preliminary data.</text>
</comment>
<keyword evidence="6" id="KW-1185">Reference proteome</keyword>
<dbReference type="OrthoDB" id="9809583at2"/>
<dbReference type="RefSeq" id="WP_115476475.1">
    <property type="nucleotide sequence ID" value="NZ_QRBF01000001.1"/>
</dbReference>
<feature type="domain" description="GH16" evidence="4">
    <location>
        <begin position="40"/>
        <end position="324"/>
    </location>
</feature>
<dbReference type="InterPro" id="IPR000757">
    <property type="entry name" value="Beta-glucanase-like"/>
</dbReference>
<dbReference type="Pfam" id="PF26113">
    <property type="entry name" value="GH16_XgeA"/>
    <property type="match status" value="1"/>
</dbReference>
<reference evidence="5 6" key="1">
    <citation type="submission" date="2018-07" db="EMBL/GenBank/DDBJ databases">
        <title>Dyella monticola sp. nov. and Dyella psychrodurans sp. nov. isolated from monsoon evergreen broad-leaved forest soil of Dinghu Mountain, China.</title>
        <authorList>
            <person name="Gao Z."/>
            <person name="Qiu L."/>
        </authorList>
    </citation>
    <scope>NUCLEOTIDE SEQUENCE [LARGE SCALE GENOMIC DNA]</scope>
    <source>
        <strain evidence="5 6">4MSK11</strain>
    </source>
</reference>
<organism evidence="5 6">
    <name type="scientific">Dyella psychrodurans</name>
    <dbReference type="NCBI Taxonomy" id="1927960"/>
    <lineage>
        <taxon>Bacteria</taxon>
        <taxon>Pseudomonadati</taxon>
        <taxon>Pseudomonadota</taxon>
        <taxon>Gammaproteobacteria</taxon>
        <taxon>Lysobacterales</taxon>
        <taxon>Rhodanobacteraceae</taxon>
        <taxon>Dyella</taxon>
    </lineage>
</organism>
<evidence type="ECO:0000256" key="1">
    <source>
        <dbReference type="ARBA" id="ARBA00006865"/>
    </source>
</evidence>
<dbReference type="SUPFAM" id="SSF49899">
    <property type="entry name" value="Concanavalin A-like lectins/glucanases"/>
    <property type="match status" value="1"/>
</dbReference>
<dbReference type="AlphaFoldDB" id="A0A370XCQ8"/>
<keyword evidence="3" id="KW-0472">Membrane</keyword>
<feature type="compositionally biased region" description="Polar residues" evidence="2">
    <location>
        <begin position="336"/>
        <end position="348"/>
    </location>
</feature>
<proteinExistence type="inferred from homology"/>
<protein>
    <submittedName>
        <fullName evidence="5">1,3-beta-glucanase</fullName>
    </submittedName>
</protein>
<dbReference type="InterPro" id="IPR013320">
    <property type="entry name" value="ConA-like_dom_sf"/>
</dbReference>
<feature type="region of interest" description="Disordered" evidence="2">
    <location>
        <begin position="326"/>
        <end position="348"/>
    </location>
</feature>
<dbReference type="EMBL" id="QRBF01000001">
    <property type="protein sequence ID" value="RDS86224.1"/>
    <property type="molecule type" value="Genomic_DNA"/>
</dbReference>
<comment type="similarity">
    <text evidence="1">Belongs to the glycosyl hydrolase 16 family.</text>
</comment>
<evidence type="ECO:0000256" key="2">
    <source>
        <dbReference type="SAM" id="MobiDB-lite"/>
    </source>
</evidence>
<keyword evidence="3" id="KW-0812">Transmembrane</keyword>
<feature type="transmembrane region" description="Helical" evidence="3">
    <location>
        <begin position="21"/>
        <end position="39"/>
    </location>
</feature>
<dbReference type="Proteomes" id="UP000255334">
    <property type="component" value="Unassembled WGS sequence"/>
</dbReference>
<dbReference type="PANTHER" id="PTHR10963">
    <property type="entry name" value="GLYCOSYL HYDROLASE-RELATED"/>
    <property type="match status" value="1"/>
</dbReference>
<evidence type="ECO:0000256" key="3">
    <source>
        <dbReference type="SAM" id="Phobius"/>
    </source>
</evidence>
<gene>
    <name evidence="5" type="ORF">DWU99_02875</name>
</gene>
<dbReference type="Gene3D" id="2.60.120.200">
    <property type="match status" value="1"/>
</dbReference>